<dbReference type="EMBL" id="CP015904">
    <property type="protein sequence ID" value="ARE12394.1"/>
    <property type="molecule type" value="Genomic_DNA"/>
</dbReference>
<dbReference type="AlphaFoldDB" id="A0A0A7T3J5"/>
<sequence length="87" mass="9557">MTNKINVAVVAVSTKKEQGWIKCQTLGGKSWNDLGMHFDKDKFASTFATPGLFEIEYSSLTSIETGYTSYLVENATLIKAFATILKG</sequence>
<protein>
    <submittedName>
        <fullName evidence="1">Uncharacterized protein</fullName>
    </submittedName>
</protein>
<dbReference type="RefSeq" id="WP_014571793.1">
    <property type="nucleotide sequence ID" value="NZ_CAKMBL010000001.1"/>
</dbReference>
<proteinExistence type="predicted"/>
<dbReference type="Proteomes" id="UP000663169">
    <property type="component" value="Chromosome"/>
</dbReference>
<gene>
    <name evidence="2" type="ORF">LL223_0103</name>
    <name evidence="1" type="ORF">LLUC11_0058</name>
</gene>
<evidence type="ECO:0000313" key="2">
    <source>
        <dbReference type="EMBL" id="QRZ33774.1"/>
    </source>
</evidence>
<name>A0A0A7T3J5_LACLL</name>
<dbReference type="EMBL" id="CP031926">
    <property type="protein sequence ID" value="QRZ33774.1"/>
    <property type="molecule type" value="Genomic_DNA"/>
</dbReference>
<reference evidence="1 3" key="1">
    <citation type="journal article" date="2017" name="BMC Genomics">
        <title>Comparative and functional genomics of the Lactococcus lactis taxon; insights into evolution and niche adaptation.</title>
        <authorList>
            <person name="Kelleher P."/>
            <person name="Bottacini F."/>
            <person name="Mahony J."/>
            <person name="Kilcawley K.N."/>
            <person name="van Sinderen D."/>
        </authorList>
    </citation>
    <scope>NUCLEOTIDE SEQUENCE [LARGE SCALE GENOMIC DNA]</scope>
    <source>
        <strain evidence="1 3">UC11</strain>
    </source>
</reference>
<accession>A0A0A7T3J5</accession>
<evidence type="ECO:0000313" key="3">
    <source>
        <dbReference type="Proteomes" id="UP000192067"/>
    </source>
</evidence>
<reference evidence="2" key="3">
    <citation type="submission" date="2023-04" db="EMBL/GenBank/DDBJ databases">
        <authorList>
            <person name="McDonnell B."/>
        </authorList>
    </citation>
    <scope>NUCLEOTIDE SEQUENCE</scope>
    <source>
        <strain evidence="2">223</strain>
    </source>
</reference>
<reference evidence="2" key="2">
    <citation type="journal article" date="2020" name="Mol. Microbiol.">
        <title>The CWPS Rubik's cube: Linking diversity of cell wall polysaccharide structures with the encoded biosynthetic machinery of selected Lactococcus lactis strains.</title>
        <authorList>
            <person name="Mahony J."/>
            <person name="Frantzen C."/>
            <person name="Vinogradov E."/>
            <person name="Sadovskaya I."/>
            <person name="Theodorou I."/>
            <person name="Kelleher P."/>
            <person name="Chapot-Chartier M.P."/>
            <person name="Cambillau C."/>
            <person name="Holo H."/>
            <person name="van Sinderen D."/>
        </authorList>
    </citation>
    <scope>NUCLEOTIDE SEQUENCE</scope>
    <source>
        <strain evidence="2">223</strain>
    </source>
</reference>
<evidence type="ECO:0000313" key="1">
    <source>
        <dbReference type="EMBL" id="ARE12394.1"/>
    </source>
</evidence>
<dbReference type="Proteomes" id="UP000192067">
    <property type="component" value="Chromosome"/>
</dbReference>
<organism evidence="1 3">
    <name type="scientific">Lactococcus lactis subsp. lactis</name>
    <name type="common">Streptococcus lactis</name>
    <dbReference type="NCBI Taxonomy" id="1360"/>
    <lineage>
        <taxon>Bacteria</taxon>
        <taxon>Bacillati</taxon>
        <taxon>Bacillota</taxon>
        <taxon>Bacilli</taxon>
        <taxon>Lactobacillales</taxon>
        <taxon>Streptococcaceae</taxon>
        <taxon>Lactococcus</taxon>
    </lineage>
</organism>